<evidence type="ECO:0000313" key="1">
    <source>
        <dbReference type="EMBL" id="OGY55679.1"/>
    </source>
</evidence>
<name>A0A1G1YTS3_9BACT</name>
<gene>
    <name evidence="1" type="ORF">A2912_06225</name>
</gene>
<dbReference type="AlphaFoldDB" id="A0A1G1YTS3"/>
<dbReference type="Proteomes" id="UP000178122">
    <property type="component" value="Unassembled WGS sequence"/>
</dbReference>
<dbReference type="EMBL" id="MHIN01000008">
    <property type="protein sequence ID" value="OGY55679.1"/>
    <property type="molecule type" value="Genomic_DNA"/>
</dbReference>
<organism evidence="1 2">
    <name type="scientific">Candidatus Buchananbacteria bacterium RIFCSPLOWO2_01_FULL_40_23b</name>
    <dbReference type="NCBI Taxonomy" id="1797544"/>
    <lineage>
        <taxon>Bacteria</taxon>
        <taxon>Candidatus Buchananiibacteriota</taxon>
    </lineage>
</organism>
<proteinExistence type="predicted"/>
<comment type="caution">
    <text evidence="1">The sequence shown here is derived from an EMBL/GenBank/DDBJ whole genome shotgun (WGS) entry which is preliminary data.</text>
</comment>
<reference evidence="1 2" key="1">
    <citation type="journal article" date="2016" name="Nat. Commun.">
        <title>Thousands of microbial genomes shed light on interconnected biogeochemical processes in an aquifer system.</title>
        <authorList>
            <person name="Anantharaman K."/>
            <person name="Brown C.T."/>
            <person name="Hug L.A."/>
            <person name="Sharon I."/>
            <person name="Castelle C.J."/>
            <person name="Probst A.J."/>
            <person name="Thomas B.C."/>
            <person name="Singh A."/>
            <person name="Wilkins M.J."/>
            <person name="Karaoz U."/>
            <person name="Brodie E.L."/>
            <person name="Williams K.H."/>
            <person name="Hubbard S.S."/>
            <person name="Banfield J.F."/>
        </authorList>
    </citation>
    <scope>NUCLEOTIDE SEQUENCE [LARGE SCALE GENOMIC DNA]</scope>
</reference>
<protein>
    <submittedName>
        <fullName evidence="1">Uncharacterized protein</fullName>
    </submittedName>
</protein>
<accession>A0A1G1YTS3</accession>
<sequence length="60" mass="7179">MSKQELDPKVILQLLENVWNKYPHQRLGQLLENFVFIKGGDKMFYQSDEKTIKQLKNEVK</sequence>
<evidence type="ECO:0000313" key="2">
    <source>
        <dbReference type="Proteomes" id="UP000178122"/>
    </source>
</evidence>